<keyword evidence="5" id="KW-0539">Nucleus</keyword>
<dbReference type="RefSeq" id="XP_002583847.1">
    <property type="nucleotide sequence ID" value="XM_002583801.1"/>
</dbReference>
<dbReference type="Pfam" id="PF09649">
    <property type="entry name" value="CHZ"/>
    <property type="match status" value="1"/>
</dbReference>
<evidence type="ECO:0000256" key="1">
    <source>
        <dbReference type="ARBA" id="ARBA00002212"/>
    </source>
</evidence>
<comment type="subunit">
    <text evidence="6">Forms a heterotrimer with H2A.Z-H2B, stabilizing the association of the histone dimer. Also, with a lower affinity, forms a heterotrimer with H2A-H2B.</text>
</comment>
<feature type="compositionally biased region" description="Acidic residues" evidence="7">
    <location>
        <begin position="98"/>
        <end position="110"/>
    </location>
</feature>
<sequence length="110" mass="11992">MSSRAEREAEDLYEAQNDPSPVEGNAGDDSYAQMGTGRNEPIAVQSDSAKVEDPMKPFSANTDAQLAQDEREAIDKSNIMKGSRTRRAKPQGQGYSEGPDEDDLPDQPMT</sequence>
<evidence type="ECO:0000256" key="4">
    <source>
        <dbReference type="ARBA" id="ARBA00023186"/>
    </source>
</evidence>
<dbReference type="eggNOG" id="ENOG502S854">
    <property type="taxonomic scope" value="Eukaryota"/>
</dbReference>
<dbReference type="InParanoid" id="C4JW72"/>
<comment type="subcellular location">
    <subcellularLocation>
        <location evidence="2">Nucleus</location>
    </subcellularLocation>
</comment>
<name>C4JW72_UNCRE</name>
<feature type="region of interest" description="Disordered" evidence="7">
    <location>
        <begin position="1"/>
        <end position="110"/>
    </location>
</feature>
<dbReference type="EMBL" id="CH476618">
    <property type="protein sequence ID" value="EEP81949.1"/>
    <property type="molecule type" value="Genomic_DNA"/>
</dbReference>
<organism evidence="9 10">
    <name type="scientific">Uncinocarpus reesii (strain UAMH 1704)</name>
    <dbReference type="NCBI Taxonomy" id="336963"/>
    <lineage>
        <taxon>Eukaryota</taxon>
        <taxon>Fungi</taxon>
        <taxon>Dikarya</taxon>
        <taxon>Ascomycota</taxon>
        <taxon>Pezizomycotina</taxon>
        <taxon>Eurotiomycetes</taxon>
        <taxon>Eurotiomycetidae</taxon>
        <taxon>Onygenales</taxon>
        <taxon>Onygenaceae</taxon>
        <taxon>Uncinocarpus</taxon>
    </lineage>
</organism>
<dbReference type="Proteomes" id="UP000002058">
    <property type="component" value="Unassembled WGS sequence"/>
</dbReference>
<dbReference type="KEGG" id="ure:UREG_06814"/>
<reference evidence="10" key="1">
    <citation type="journal article" date="2009" name="Genome Res.">
        <title>Comparative genomic analyses of the human fungal pathogens Coccidioides and their relatives.</title>
        <authorList>
            <person name="Sharpton T.J."/>
            <person name="Stajich J.E."/>
            <person name="Rounsley S.D."/>
            <person name="Gardner M.J."/>
            <person name="Wortman J.R."/>
            <person name="Jordar V.S."/>
            <person name="Maiti R."/>
            <person name="Kodira C.D."/>
            <person name="Neafsey D.E."/>
            <person name="Zeng Q."/>
            <person name="Hung C.-Y."/>
            <person name="McMahan C."/>
            <person name="Muszewska A."/>
            <person name="Grynberg M."/>
            <person name="Mandel M.A."/>
            <person name="Kellner E.M."/>
            <person name="Barker B.M."/>
            <person name="Galgiani J.N."/>
            <person name="Orbach M.J."/>
            <person name="Kirkland T.N."/>
            <person name="Cole G.T."/>
            <person name="Henn M.R."/>
            <person name="Birren B.W."/>
            <person name="Taylor J.W."/>
        </authorList>
    </citation>
    <scope>NUCLEOTIDE SEQUENCE [LARGE SCALE GENOMIC DNA]</scope>
    <source>
        <strain evidence="10">UAMH 1704</strain>
    </source>
</reference>
<comment type="similarity">
    <text evidence="3">Belongs to the CHZ1 family.</text>
</comment>
<evidence type="ECO:0000313" key="10">
    <source>
        <dbReference type="Proteomes" id="UP000002058"/>
    </source>
</evidence>
<evidence type="ECO:0000256" key="3">
    <source>
        <dbReference type="ARBA" id="ARBA00008057"/>
    </source>
</evidence>
<accession>C4JW72</accession>
<dbReference type="GO" id="GO:0005634">
    <property type="term" value="C:nucleus"/>
    <property type="evidence" value="ECO:0007669"/>
    <property type="project" value="UniProtKB-SubCell"/>
</dbReference>
<keyword evidence="10" id="KW-1185">Reference proteome</keyword>
<evidence type="ECO:0000256" key="7">
    <source>
        <dbReference type="SAM" id="MobiDB-lite"/>
    </source>
</evidence>
<feature type="domain" description="Histone chaperone" evidence="8">
    <location>
        <begin position="68"/>
        <end position="89"/>
    </location>
</feature>
<keyword evidence="4" id="KW-0143">Chaperone</keyword>
<evidence type="ECO:0000256" key="6">
    <source>
        <dbReference type="ARBA" id="ARBA00025877"/>
    </source>
</evidence>
<dbReference type="GeneID" id="8437341"/>
<evidence type="ECO:0000259" key="8">
    <source>
        <dbReference type="Pfam" id="PF09649"/>
    </source>
</evidence>
<gene>
    <name evidence="9" type="ORF">UREG_06814</name>
</gene>
<dbReference type="AlphaFoldDB" id="C4JW72"/>
<dbReference type="VEuPathDB" id="FungiDB:UREG_06814"/>
<dbReference type="OMA" id="KYNEGPD"/>
<dbReference type="OrthoDB" id="4357148at2759"/>
<comment type="function">
    <text evidence="1">Forms a chaperone-bound H2A.Z-H2B complex that acts as a source for SWR1 complex-dependent H2A to H2A.Z histone replacement in chromatin.</text>
</comment>
<dbReference type="InterPro" id="IPR019098">
    <property type="entry name" value="Histone_chaperone_domain_CHZ"/>
</dbReference>
<evidence type="ECO:0000256" key="5">
    <source>
        <dbReference type="ARBA" id="ARBA00023242"/>
    </source>
</evidence>
<evidence type="ECO:0000313" key="9">
    <source>
        <dbReference type="EMBL" id="EEP81949.1"/>
    </source>
</evidence>
<dbReference type="HOGENOM" id="CLU_139257_0_0_1"/>
<protein>
    <recommendedName>
        <fullName evidence="8">Histone chaperone domain-containing protein</fullName>
    </recommendedName>
</protein>
<proteinExistence type="inferred from homology"/>
<evidence type="ECO:0000256" key="2">
    <source>
        <dbReference type="ARBA" id="ARBA00004123"/>
    </source>
</evidence>